<feature type="region of interest" description="Disordered" evidence="1">
    <location>
        <begin position="180"/>
        <end position="229"/>
    </location>
</feature>
<gene>
    <name evidence="2" type="ORF">Taro_054343</name>
</gene>
<proteinExistence type="predicted"/>
<evidence type="ECO:0000256" key="1">
    <source>
        <dbReference type="SAM" id="MobiDB-lite"/>
    </source>
</evidence>
<name>A0A843XQT6_COLES</name>
<accession>A0A843XQT6</accession>
<sequence length="229" mass="25038">MCGKCPSHAQKGFPAWHPERDGVLVATWMETPRHVAFLTRKGFLVYTDFVMVVSTQPLMVSTLVPDSDDTSPSLQKTQLPDCDSVSTQSQAVSTLVSVPRRTVLQKWDSVSRHSLVGLESSCSGCFLSRRAQGCLESSCSSVSCTQEKSPVSPSSNVSKEAQRKGAKEIHKYFMAKKSLNESRKSTIHKVVALTAHSKSSEHSSSSSKHKKSDGSTRSGIVTRANRYDD</sequence>
<protein>
    <submittedName>
        <fullName evidence="2">Uncharacterized protein</fullName>
    </submittedName>
</protein>
<comment type="caution">
    <text evidence="2">The sequence shown here is derived from an EMBL/GenBank/DDBJ whole genome shotgun (WGS) entry which is preliminary data.</text>
</comment>
<reference evidence="2" key="1">
    <citation type="submission" date="2017-07" db="EMBL/GenBank/DDBJ databases">
        <title>Taro Niue Genome Assembly and Annotation.</title>
        <authorList>
            <person name="Atibalentja N."/>
            <person name="Keating K."/>
            <person name="Fields C.J."/>
        </authorList>
    </citation>
    <scope>NUCLEOTIDE SEQUENCE</scope>
    <source>
        <strain evidence="2">Niue_2</strain>
        <tissue evidence="2">Leaf</tissue>
    </source>
</reference>
<organism evidence="2 3">
    <name type="scientific">Colocasia esculenta</name>
    <name type="common">Wild taro</name>
    <name type="synonym">Arum esculentum</name>
    <dbReference type="NCBI Taxonomy" id="4460"/>
    <lineage>
        <taxon>Eukaryota</taxon>
        <taxon>Viridiplantae</taxon>
        <taxon>Streptophyta</taxon>
        <taxon>Embryophyta</taxon>
        <taxon>Tracheophyta</taxon>
        <taxon>Spermatophyta</taxon>
        <taxon>Magnoliopsida</taxon>
        <taxon>Liliopsida</taxon>
        <taxon>Araceae</taxon>
        <taxon>Aroideae</taxon>
        <taxon>Colocasieae</taxon>
        <taxon>Colocasia</taxon>
    </lineage>
</organism>
<dbReference type="Proteomes" id="UP000652761">
    <property type="component" value="Unassembled WGS sequence"/>
</dbReference>
<dbReference type="EMBL" id="NMUH01010844">
    <property type="protein sequence ID" value="MQM21305.1"/>
    <property type="molecule type" value="Genomic_DNA"/>
</dbReference>
<dbReference type="AlphaFoldDB" id="A0A843XQT6"/>
<evidence type="ECO:0000313" key="2">
    <source>
        <dbReference type="EMBL" id="MQM21305.1"/>
    </source>
</evidence>
<keyword evidence="3" id="KW-1185">Reference proteome</keyword>
<feature type="compositionally biased region" description="Low complexity" evidence="1">
    <location>
        <begin position="147"/>
        <end position="159"/>
    </location>
</feature>
<evidence type="ECO:0000313" key="3">
    <source>
        <dbReference type="Proteomes" id="UP000652761"/>
    </source>
</evidence>
<feature type="region of interest" description="Disordered" evidence="1">
    <location>
        <begin position="144"/>
        <end position="166"/>
    </location>
</feature>